<dbReference type="PANTHER" id="PTHR14221:SF31">
    <property type="entry name" value="TRANSDUCIN_WD40 REPEAT-LIKE SUPERFAMILY PROTEIN"/>
    <property type="match status" value="1"/>
</dbReference>
<evidence type="ECO:0000256" key="1">
    <source>
        <dbReference type="ARBA" id="ARBA00022574"/>
    </source>
</evidence>
<dbReference type="InterPro" id="IPR015943">
    <property type="entry name" value="WD40/YVTN_repeat-like_dom_sf"/>
</dbReference>
<dbReference type="PRINTS" id="PR00320">
    <property type="entry name" value="GPROTEINBRPT"/>
</dbReference>
<evidence type="ECO:0000313" key="5">
    <source>
        <dbReference type="RefSeq" id="XP_015058976.1"/>
    </source>
</evidence>
<evidence type="ECO:0000256" key="3">
    <source>
        <dbReference type="PROSITE-ProRule" id="PRU00221"/>
    </source>
</evidence>
<evidence type="ECO:0000256" key="2">
    <source>
        <dbReference type="ARBA" id="ARBA00022737"/>
    </source>
</evidence>
<name>A0ABM1FMD8_SOLPN</name>
<dbReference type="InterPro" id="IPR040324">
    <property type="entry name" value="WDR44/Dgr2"/>
</dbReference>
<keyword evidence="1 3" id="KW-0853">WD repeat</keyword>
<gene>
    <name evidence="5 6" type="primary">LOC107005033</name>
</gene>
<organism evidence="4 6">
    <name type="scientific">Solanum pennellii</name>
    <name type="common">Tomato</name>
    <name type="synonym">Lycopersicon pennellii</name>
    <dbReference type="NCBI Taxonomy" id="28526"/>
    <lineage>
        <taxon>Eukaryota</taxon>
        <taxon>Viridiplantae</taxon>
        <taxon>Streptophyta</taxon>
        <taxon>Embryophyta</taxon>
        <taxon>Tracheophyta</taxon>
        <taxon>Spermatophyta</taxon>
        <taxon>Magnoliopsida</taxon>
        <taxon>eudicotyledons</taxon>
        <taxon>Gunneridae</taxon>
        <taxon>Pentapetalae</taxon>
        <taxon>asterids</taxon>
        <taxon>lamiids</taxon>
        <taxon>Solanales</taxon>
        <taxon>Solanaceae</taxon>
        <taxon>Solanoideae</taxon>
        <taxon>Solaneae</taxon>
        <taxon>Solanum</taxon>
        <taxon>Solanum subgen. Lycopersicon</taxon>
    </lineage>
</organism>
<protein>
    <submittedName>
        <fullName evidence="5 6">Platelet-activating factor acetylhydrolase IB subunit alpha</fullName>
    </submittedName>
</protein>
<reference evidence="5 6" key="2">
    <citation type="submission" date="2025-05" db="UniProtKB">
        <authorList>
            <consortium name="RefSeq"/>
        </authorList>
    </citation>
    <scope>IDENTIFICATION</scope>
</reference>
<dbReference type="InterPro" id="IPR001680">
    <property type="entry name" value="WD40_rpt"/>
</dbReference>
<evidence type="ECO:0000313" key="6">
    <source>
        <dbReference type="RefSeq" id="XP_015058977.1"/>
    </source>
</evidence>
<accession>A0ABM1FMD8</accession>
<dbReference type="InterPro" id="IPR036322">
    <property type="entry name" value="WD40_repeat_dom_sf"/>
</dbReference>
<keyword evidence="2" id="KW-0677">Repeat</keyword>
<keyword evidence="4" id="KW-1185">Reference proteome</keyword>
<feature type="repeat" description="WD" evidence="3">
    <location>
        <begin position="295"/>
        <end position="327"/>
    </location>
</feature>
<dbReference type="SMART" id="SM00320">
    <property type="entry name" value="WD40"/>
    <property type="match status" value="7"/>
</dbReference>
<feature type="repeat" description="WD" evidence="3">
    <location>
        <begin position="335"/>
        <end position="367"/>
    </location>
</feature>
<dbReference type="Proteomes" id="UP000694930">
    <property type="component" value="Chromosome 11"/>
</dbReference>
<dbReference type="PANTHER" id="PTHR14221">
    <property type="entry name" value="WD REPEAT DOMAIN 44"/>
    <property type="match status" value="1"/>
</dbReference>
<dbReference type="GeneID" id="107005033"/>
<proteinExistence type="predicted"/>
<dbReference type="PROSITE" id="PS50082">
    <property type="entry name" value="WD_REPEATS_2"/>
    <property type="match status" value="4"/>
</dbReference>
<dbReference type="Gene3D" id="2.130.10.10">
    <property type="entry name" value="YVTN repeat-like/Quinoprotein amine dehydrogenase"/>
    <property type="match status" value="1"/>
</dbReference>
<dbReference type="Pfam" id="PF00400">
    <property type="entry name" value="WD40"/>
    <property type="match status" value="5"/>
</dbReference>
<dbReference type="RefSeq" id="XP_015058976.1">
    <property type="nucleotide sequence ID" value="XM_015203490.2"/>
</dbReference>
<evidence type="ECO:0000313" key="4">
    <source>
        <dbReference type="Proteomes" id="UP000694930"/>
    </source>
</evidence>
<dbReference type="InterPro" id="IPR020472">
    <property type="entry name" value="WD40_PAC1"/>
</dbReference>
<dbReference type="PROSITE" id="PS50294">
    <property type="entry name" value="WD_REPEATS_REGION"/>
    <property type="match status" value="3"/>
</dbReference>
<dbReference type="RefSeq" id="XP_015058977.1">
    <property type="nucleotide sequence ID" value="XM_015203491.2"/>
</dbReference>
<dbReference type="SUPFAM" id="SSF50978">
    <property type="entry name" value="WD40 repeat-like"/>
    <property type="match status" value="1"/>
</dbReference>
<reference evidence="4" key="1">
    <citation type="journal article" date="2014" name="Nat. Genet.">
        <title>The genome of the stress-tolerant wild tomato species Solanum pennellii.</title>
        <authorList>
            <person name="Bolger A."/>
            <person name="Scossa F."/>
            <person name="Bolger M.E."/>
            <person name="Lanz C."/>
            <person name="Maumus F."/>
            <person name="Tohge T."/>
            <person name="Quesneville H."/>
            <person name="Alseekh S."/>
            <person name="Sorensen I."/>
            <person name="Lichtenstein G."/>
            <person name="Fich E.A."/>
            <person name="Conte M."/>
            <person name="Keller H."/>
            <person name="Schneeberger K."/>
            <person name="Schwacke R."/>
            <person name="Ofner I."/>
            <person name="Vrebalov J."/>
            <person name="Xu Y."/>
            <person name="Osorio S."/>
            <person name="Aflitos S.A."/>
            <person name="Schijlen E."/>
            <person name="Jimenez-Gomez J.M."/>
            <person name="Ryngajllo M."/>
            <person name="Kimura S."/>
            <person name="Kumar R."/>
            <person name="Koenig D."/>
            <person name="Headland L.R."/>
            <person name="Maloof J.N."/>
            <person name="Sinha N."/>
            <person name="van Ham R.C."/>
            <person name="Lankhorst R.K."/>
            <person name="Mao L."/>
            <person name="Vogel A."/>
            <person name="Arsova B."/>
            <person name="Panstruga R."/>
            <person name="Fei Z."/>
            <person name="Rose J.K."/>
            <person name="Zamir D."/>
            <person name="Carrari F."/>
            <person name="Giovannoni J.J."/>
            <person name="Weigel D."/>
            <person name="Usadel B."/>
            <person name="Fernie A.R."/>
        </authorList>
    </citation>
    <scope>NUCLEOTIDE SEQUENCE [LARGE SCALE GENOMIC DNA]</scope>
</reference>
<sequence length="661" mass="73945">MMKTMQVEEVFFDSADSLVLEEEELGCVKKNLGYDVWLMEPESVTSRRGKFLNEMGFVGFDCLPSAASDESDSMGLNRIVESGEAVCSSASEEEFMCNERESSGNANLLTDEPDQTWFDDDCTSSRSTDEQHTCFDATSDHTHGKDSSLKNQKMKKWWKQFSLKMSKSQLTDAFKTSNEIFTEKQKVTPKKVHLNKKKINEFSAIYCGQEISAHSGLIWTMKFSPDGKYLASAGEDGVVRIWLVTVDSSSESPNFSLSSHRVKGKHGHKKNKSCYTPVIVPKNAFKIDESPLHEFHGHTAGILDLAWSSSNCVLSSSKDKTVRLWKVGLDGCQGVFHHKNYVTCIQFNPVDENIFISGSIDGKVRIWGVPGKRVLEWADAHDIVTAVAYQPNGQGFIVGCISGTCRFYELNESVLSLNTQVHLHSRKKSSGSRITGIQFFENDSRRVMITSEDSKIHILDGVEIVHKYKGLSKSGSHTSATFSSTGKHIVSVGEDSRVYLWDNADINIQASKQTKSIRSCEHFLSEGISVAIPWSGQATTVGDSENSISYNFDPLRGEHQEASSKTRDSRRFSVGNWFSMDVSFRGSVTWPEEMLLPDDPPIAENDEHVCTSNDDHLHQQHQHNKNLNYRVLSPAWGLVIVTAGWDGKIRTFHNYGLPVRV</sequence>
<feature type="repeat" description="WD" evidence="3">
    <location>
        <begin position="478"/>
        <end position="502"/>
    </location>
</feature>
<feature type="repeat" description="WD" evidence="3">
    <location>
        <begin position="211"/>
        <end position="242"/>
    </location>
</feature>